<feature type="compositionally biased region" description="Acidic residues" evidence="1">
    <location>
        <begin position="53"/>
        <end position="67"/>
    </location>
</feature>
<dbReference type="Proteomes" id="UP000178606">
    <property type="component" value="Unassembled WGS sequence"/>
</dbReference>
<reference evidence="2 3" key="1">
    <citation type="journal article" date="2016" name="Nat. Commun.">
        <title>Thousands of microbial genomes shed light on interconnected biogeochemical processes in an aquifer system.</title>
        <authorList>
            <person name="Anantharaman K."/>
            <person name="Brown C.T."/>
            <person name="Hug L.A."/>
            <person name="Sharon I."/>
            <person name="Castelle C.J."/>
            <person name="Probst A.J."/>
            <person name="Thomas B.C."/>
            <person name="Singh A."/>
            <person name="Wilkins M.J."/>
            <person name="Karaoz U."/>
            <person name="Brodie E.L."/>
            <person name="Williams K.H."/>
            <person name="Hubbard S.S."/>
            <person name="Banfield J.F."/>
        </authorList>
    </citation>
    <scope>NUCLEOTIDE SEQUENCE [LARGE SCALE GENOMIC DNA]</scope>
    <source>
        <strain evidence="3">RIFCSPLOWO2_12_FULL_64_10</strain>
    </source>
</reference>
<evidence type="ECO:0000313" key="3">
    <source>
        <dbReference type="Proteomes" id="UP000178606"/>
    </source>
</evidence>
<protein>
    <submittedName>
        <fullName evidence="2">Uncharacterized protein</fullName>
    </submittedName>
</protein>
<accession>A0A1F6D211</accession>
<dbReference type="EMBL" id="MFKF01000076">
    <property type="protein sequence ID" value="OGG55469.1"/>
    <property type="molecule type" value="Genomic_DNA"/>
</dbReference>
<evidence type="ECO:0000256" key="1">
    <source>
        <dbReference type="SAM" id="MobiDB-lite"/>
    </source>
</evidence>
<evidence type="ECO:0000313" key="2">
    <source>
        <dbReference type="EMBL" id="OGG55469.1"/>
    </source>
</evidence>
<dbReference type="AlphaFoldDB" id="A0A1F6D211"/>
<feature type="region of interest" description="Disordered" evidence="1">
    <location>
        <begin position="53"/>
        <end position="73"/>
    </location>
</feature>
<gene>
    <name evidence="2" type="ORF">A3F84_01535</name>
</gene>
<proteinExistence type="predicted"/>
<comment type="caution">
    <text evidence="2">The sequence shown here is derived from an EMBL/GenBank/DDBJ whole genome shotgun (WGS) entry which is preliminary data.</text>
</comment>
<sequence>MLLSLILAGVIALALLARWLGRPGERCPECGVRRDGDAPICACGWVFETPETEDDLEYVGEEDEEEEDGRRDP</sequence>
<organism evidence="2 3">
    <name type="scientific">Handelsmanbacteria sp. (strain RIFCSPLOWO2_12_FULL_64_10)</name>
    <dbReference type="NCBI Taxonomy" id="1817868"/>
    <lineage>
        <taxon>Bacteria</taxon>
        <taxon>Candidatus Handelsmaniibacteriota</taxon>
    </lineage>
</organism>
<name>A0A1F6D211_HANXR</name>